<protein>
    <submittedName>
        <fullName evidence="3">Uncharacterized protein</fullName>
    </submittedName>
</protein>
<gene>
    <name evidence="3" type="ORF">BBK14_04720</name>
</gene>
<feature type="signal peptide" evidence="2">
    <location>
        <begin position="1"/>
        <end position="27"/>
    </location>
</feature>
<dbReference type="RefSeq" id="WP_071064942.1">
    <property type="nucleotide sequence ID" value="NZ_JBFLUH010000029.1"/>
</dbReference>
<comment type="caution">
    <text evidence="3">The sequence shown here is derived from an EMBL/GenBank/DDBJ whole genome shotgun (WGS) entry which is preliminary data.</text>
</comment>
<keyword evidence="4" id="KW-1185">Reference proteome</keyword>
<dbReference type="EMBL" id="MAXA01000224">
    <property type="protein sequence ID" value="OHV27193.1"/>
    <property type="molecule type" value="Genomic_DNA"/>
</dbReference>
<evidence type="ECO:0000313" key="4">
    <source>
        <dbReference type="Proteomes" id="UP000179769"/>
    </source>
</evidence>
<organism evidence="3 4">
    <name type="scientific">Parafrankia soli</name>
    <dbReference type="NCBI Taxonomy" id="2599596"/>
    <lineage>
        <taxon>Bacteria</taxon>
        <taxon>Bacillati</taxon>
        <taxon>Actinomycetota</taxon>
        <taxon>Actinomycetes</taxon>
        <taxon>Frankiales</taxon>
        <taxon>Frankiaceae</taxon>
        <taxon>Parafrankia</taxon>
    </lineage>
</organism>
<name>A0A1S1PWY7_9ACTN</name>
<feature type="chain" id="PRO_5010160393" evidence="2">
    <location>
        <begin position="28"/>
        <end position="256"/>
    </location>
</feature>
<dbReference type="OrthoDB" id="3218302at2"/>
<evidence type="ECO:0000256" key="1">
    <source>
        <dbReference type="SAM" id="MobiDB-lite"/>
    </source>
</evidence>
<feature type="region of interest" description="Disordered" evidence="1">
    <location>
        <begin position="25"/>
        <end position="117"/>
    </location>
</feature>
<feature type="compositionally biased region" description="Low complexity" evidence="1">
    <location>
        <begin position="25"/>
        <end position="116"/>
    </location>
</feature>
<evidence type="ECO:0000313" key="3">
    <source>
        <dbReference type="EMBL" id="OHV27193.1"/>
    </source>
</evidence>
<sequence>MRITRMRAMAAGVLGAALISVATPASATTPEPTPTTSATPTATPTPDTTGDILGGAPTPTGTPTAEATASLDPSATPSVDPSATASADPSATPGVDVTTTTTGTPSPTPSSGTGDPILDGFLSLLPFKVPLDKEIDGIEDFDVNPLVLTFTCGAPGPEWTLRNTSDKALGFGWFDTSLGAGISEIGPGQSLPLQTHAMAVIASPWDAETGYLLVTVPTVGVSDCAGTAPPVDPQVSLPVADPAVATAVRAEPYYTR</sequence>
<accession>A0A1S1PWY7</accession>
<reference evidence="4" key="1">
    <citation type="submission" date="2016-07" db="EMBL/GenBank/DDBJ databases">
        <title>Frankia sp. NRRL B-16219 Genome sequencing.</title>
        <authorList>
            <person name="Ghodhbane-Gtari F."/>
            <person name="Swanson E."/>
            <person name="Gueddou A."/>
            <person name="Louati M."/>
            <person name="Nouioui I."/>
            <person name="Hezbri K."/>
            <person name="Abebe-Akele F."/>
            <person name="Simpson S."/>
            <person name="Morris K."/>
            <person name="Thomas K."/>
            <person name="Gtari M."/>
            <person name="Tisa L.S."/>
        </authorList>
    </citation>
    <scope>NUCLEOTIDE SEQUENCE [LARGE SCALE GENOMIC DNA]</scope>
    <source>
        <strain evidence="4">NRRL B-16219</strain>
    </source>
</reference>
<keyword evidence="2" id="KW-0732">Signal</keyword>
<evidence type="ECO:0000256" key="2">
    <source>
        <dbReference type="SAM" id="SignalP"/>
    </source>
</evidence>
<dbReference type="Proteomes" id="UP000179769">
    <property type="component" value="Unassembled WGS sequence"/>
</dbReference>
<dbReference type="AlphaFoldDB" id="A0A1S1PWY7"/>
<proteinExistence type="predicted"/>